<evidence type="ECO:0000313" key="1">
    <source>
        <dbReference type="EMBL" id="SHH50485.1"/>
    </source>
</evidence>
<dbReference type="OrthoDB" id="1684419at2"/>
<organism evidence="1 2">
    <name type="scientific">Clostridium collagenovorans DSM 3089</name>
    <dbReference type="NCBI Taxonomy" id="1121306"/>
    <lineage>
        <taxon>Bacteria</taxon>
        <taxon>Bacillati</taxon>
        <taxon>Bacillota</taxon>
        <taxon>Clostridia</taxon>
        <taxon>Eubacteriales</taxon>
        <taxon>Clostridiaceae</taxon>
        <taxon>Clostridium</taxon>
    </lineage>
</organism>
<dbReference type="STRING" id="1121306.SAMN02745196_00595"/>
<sequence>MKISFCNYNEAVEKLYDRLKENYPELELTKNKCIGACDKCGCEPMVRVDGTLVTDKDCEVLYNKIINMVINK</sequence>
<dbReference type="Proteomes" id="UP000184526">
    <property type="component" value="Unassembled WGS sequence"/>
</dbReference>
<name>A0A1M5TI54_9CLOT</name>
<protein>
    <recommendedName>
        <fullName evidence="3">DUF1450 domain-containing protein</fullName>
    </recommendedName>
</protein>
<dbReference type="AlphaFoldDB" id="A0A1M5TI54"/>
<accession>A0A1M5TI54</accession>
<gene>
    <name evidence="1" type="ORF">SAMN02745196_00595</name>
</gene>
<dbReference type="InterPro" id="IPR009910">
    <property type="entry name" value="DUF1450"/>
</dbReference>
<reference evidence="1 2" key="1">
    <citation type="submission" date="2016-11" db="EMBL/GenBank/DDBJ databases">
        <authorList>
            <person name="Jaros S."/>
            <person name="Januszkiewicz K."/>
            <person name="Wedrychowicz H."/>
        </authorList>
    </citation>
    <scope>NUCLEOTIDE SEQUENCE [LARGE SCALE GENOMIC DNA]</scope>
    <source>
        <strain evidence="1 2">DSM 3089</strain>
    </source>
</reference>
<evidence type="ECO:0000313" key="2">
    <source>
        <dbReference type="Proteomes" id="UP000184526"/>
    </source>
</evidence>
<keyword evidence="2" id="KW-1185">Reference proteome</keyword>
<evidence type="ECO:0008006" key="3">
    <source>
        <dbReference type="Google" id="ProtNLM"/>
    </source>
</evidence>
<dbReference type="RefSeq" id="WP_072829888.1">
    <property type="nucleotide sequence ID" value="NZ_FQXP01000003.1"/>
</dbReference>
<dbReference type="Pfam" id="PF07293">
    <property type="entry name" value="DUF1450"/>
    <property type="match status" value="1"/>
</dbReference>
<proteinExistence type="predicted"/>
<dbReference type="EMBL" id="FQXP01000003">
    <property type="protein sequence ID" value="SHH50485.1"/>
    <property type="molecule type" value="Genomic_DNA"/>
</dbReference>